<feature type="compositionally biased region" description="Low complexity" evidence="1">
    <location>
        <begin position="36"/>
        <end position="53"/>
    </location>
</feature>
<evidence type="ECO:0008006" key="4">
    <source>
        <dbReference type="Google" id="ProtNLM"/>
    </source>
</evidence>
<dbReference type="RefSeq" id="WP_379587597.1">
    <property type="nucleotide sequence ID" value="NZ_JBHSQW010000044.1"/>
</dbReference>
<name>A0ABW1J7B1_9PSEU</name>
<proteinExistence type="predicted"/>
<dbReference type="Proteomes" id="UP001596302">
    <property type="component" value="Unassembled WGS sequence"/>
</dbReference>
<feature type="region of interest" description="Disordered" evidence="1">
    <location>
        <begin position="29"/>
        <end position="53"/>
    </location>
</feature>
<sequence length="218" mass="21948">MKVRGPVLTLLAVVGLALALFVVNTRQEPARAPDQAARTEAAPPPAADTAAAADTATAFPAEAVYTGRSAGDQVTVAIAVRGGKAAAYLCDGRRVEAWLEGSVQGEELRLQGKDGASLTVRPDGEGVSGQIFVQGRQLPYTAQLAKPPAGLYEGETTVGGEPARIGWIVLPDGSQVGVGTVGGDPGPAPLLDLGEGGAAVGGVFVSARPIRGDDDVTG</sequence>
<evidence type="ECO:0000313" key="2">
    <source>
        <dbReference type="EMBL" id="MFC5996773.1"/>
    </source>
</evidence>
<evidence type="ECO:0000313" key="3">
    <source>
        <dbReference type="Proteomes" id="UP001596302"/>
    </source>
</evidence>
<protein>
    <recommendedName>
        <fullName evidence="4">Serine/threonine protein kinase</fullName>
    </recommendedName>
</protein>
<organism evidence="2 3">
    <name type="scientific">Pseudonocardia hispaniensis</name>
    <dbReference type="NCBI Taxonomy" id="904933"/>
    <lineage>
        <taxon>Bacteria</taxon>
        <taxon>Bacillati</taxon>
        <taxon>Actinomycetota</taxon>
        <taxon>Actinomycetes</taxon>
        <taxon>Pseudonocardiales</taxon>
        <taxon>Pseudonocardiaceae</taxon>
        <taxon>Pseudonocardia</taxon>
    </lineage>
</organism>
<keyword evidence="3" id="KW-1185">Reference proteome</keyword>
<gene>
    <name evidence="2" type="ORF">ACFQE5_21430</name>
</gene>
<evidence type="ECO:0000256" key="1">
    <source>
        <dbReference type="SAM" id="MobiDB-lite"/>
    </source>
</evidence>
<reference evidence="3" key="1">
    <citation type="journal article" date="2019" name="Int. J. Syst. Evol. Microbiol.">
        <title>The Global Catalogue of Microorganisms (GCM) 10K type strain sequencing project: providing services to taxonomists for standard genome sequencing and annotation.</title>
        <authorList>
            <consortium name="The Broad Institute Genomics Platform"/>
            <consortium name="The Broad Institute Genome Sequencing Center for Infectious Disease"/>
            <person name="Wu L."/>
            <person name="Ma J."/>
        </authorList>
    </citation>
    <scope>NUCLEOTIDE SEQUENCE [LARGE SCALE GENOMIC DNA]</scope>
    <source>
        <strain evidence="3">CCM 8391</strain>
    </source>
</reference>
<comment type="caution">
    <text evidence="2">The sequence shown here is derived from an EMBL/GenBank/DDBJ whole genome shotgun (WGS) entry which is preliminary data.</text>
</comment>
<dbReference type="EMBL" id="JBHSQW010000044">
    <property type="protein sequence ID" value="MFC5996773.1"/>
    <property type="molecule type" value="Genomic_DNA"/>
</dbReference>
<accession>A0ABW1J7B1</accession>